<dbReference type="Pfam" id="PF04851">
    <property type="entry name" value="ResIII"/>
    <property type="match status" value="1"/>
</dbReference>
<dbReference type="PANTHER" id="PTHR33418">
    <property type="entry name" value="HELICASE-ASSOCIATED"/>
    <property type="match status" value="1"/>
</dbReference>
<dbReference type="EMBL" id="MN739356">
    <property type="protein sequence ID" value="QHT00583.1"/>
    <property type="molecule type" value="Genomic_DNA"/>
</dbReference>
<dbReference type="PROSITE" id="PS51194">
    <property type="entry name" value="HELICASE_CTER"/>
    <property type="match status" value="1"/>
</dbReference>
<dbReference type="InterPro" id="IPR011335">
    <property type="entry name" value="Restrct_endonuc-II-like"/>
</dbReference>
<dbReference type="InterPro" id="IPR005114">
    <property type="entry name" value="Helicase_assoc"/>
</dbReference>
<feature type="domain" description="Helicase ATP-binding" evidence="1">
    <location>
        <begin position="183"/>
        <end position="365"/>
    </location>
</feature>
<reference evidence="3" key="1">
    <citation type="journal article" date="2020" name="Nature">
        <title>Giant virus diversity and host interactions through global metagenomics.</title>
        <authorList>
            <person name="Schulz F."/>
            <person name="Roux S."/>
            <person name="Paez-Espino D."/>
            <person name="Jungbluth S."/>
            <person name="Walsh D.A."/>
            <person name="Denef V.J."/>
            <person name="McMahon K.D."/>
            <person name="Konstantinidis K.T."/>
            <person name="Eloe-Fadrosh E.A."/>
            <person name="Kyrpides N.C."/>
            <person name="Woyke T."/>
        </authorList>
    </citation>
    <scope>NUCLEOTIDE SEQUENCE</scope>
    <source>
        <strain evidence="3">GVMAG-M-3300020192-26</strain>
    </source>
</reference>
<dbReference type="InterPro" id="IPR039442">
    <property type="entry name" value="Mrr-like_dom"/>
</dbReference>
<dbReference type="GO" id="GO:0003677">
    <property type="term" value="F:DNA binding"/>
    <property type="evidence" value="ECO:0007669"/>
    <property type="project" value="InterPro"/>
</dbReference>
<evidence type="ECO:0000313" key="3">
    <source>
        <dbReference type="EMBL" id="QHT00583.1"/>
    </source>
</evidence>
<accession>A0A6C0C8C7</accession>
<evidence type="ECO:0000259" key="2">
    <source>
        <dbReference type="PROSITE" id="PS51194"/>
    </source>
</evidence>
<dbReference type="InterPro" id="IPR027417">
    <property type="entry name" value="P-loop_NTPase"/>
</dbReference>
<protein>
    <recommendedName>
        <fullName evidence="4">Helicase</fullName>
    </recommendedName>
</protein>
<dbReference type="InterPro" id="IPR006935">
    <property type="entry name" value="Helicase/UvrB_N"/>
</dbReference>
<dbReference type="Pfam" id="PF00271">
    <property type="entry name" value="Helicase_C"/>
    <property type="match status" value="1"/>
</dbReference>
<dbReference type="SMART" id="SM00487">
    <property type="entry name" value="DEXDc"/>
    <property type="match status" value="1"/>
</dbReference>
<proteinExistence type="predicted"/>
<evidence type="ECO:0008006" key="4">
    <source>
        <dbReference type="Google" id="ProtNLM"/>
    </source>
</evidence>
<dbReference type="PROSITE" id="PS51192">
    <property type="entry name" value="HELICASE_ATP_BIND_1"/>
    <property type="match status" value="1"/>
</dbReference>
<sequence length="929" mass="108422">MEKYLRQLRNINSMYPITKNMGKKEKGNLFELYTYHLFIHEPRLNNRLNKIWLYNDIPKNILTELNLPQSDRGIDLLAIINNKYYAIQCKFRQNPDATVPWSSLSTFFGLSFGVGNKIAGGFFVTNTRNLCQEVINSDKVIAIYDDFYDSLPDYFFKNILDNKVEYTYIQKNILQIESLTASRIHFLDNKRGYIEMACGIGKTLASYWIANSICLGKTVVFVPSLQLLSQFYSEWINQSYAEGRNLKYLLVGSDADVEDEIKEKSNGLMLQLDPLEIRKHLKDNVVVICTYQSADKLAQACNRKIKFDLGIFDEAHKTVGQKGKFFSRMLFDNGFTINKRLFMTATPKMYVGDNDDDIISMDNKKIYGEKIYAYNVGKAINEELLVDYQILSIYTTNKAIQQDIENNLLLKYANVFDEKEGKYIGTILVISKLIAEGVINHLLTYHSTIAKAEKFAKFFKIIHKLLYGSDIYVSSVDGNDTMKTRKNIIKEYNNSKAGILCSARVLNEGVNIPIVDSVCFVDPRVSTIDITQCIGRCLRLCKDKKMAHIVVPIFIDDINDEFDRNEFGTIIKILKAMKCTDSELIECFRSTDRRTNTGRKIICKKYYDTVNISKEFDIHMWEKEIIYKLWKSVDLWDHKYSQLKRYIEENRKIPSLGSEDVDDKSLATWCDNQRQKKKRGELSDELIKRLNDLGSCWYWELADFWYYKYDQLKQYIEENQKNPSVKSNVPSEVTLANWCTAQREKKKNGKLADDLIKKLDNLDYWHWNPSDKWNNRCADLIRYIKKYGRLPYCGSLDSTEKSLANWCSIQRSLKRKGDLSDVKVNALNNISEWFWDFDSSISQPWNQSYENVKKFIEDNDRLPDRPSKCQIEFKLANWCTKQRCIKRKGKLLDDRINQLNKLKYWIWDKPKISGSKTANPKKLNASKYN</sequence>
<dbReference type="SUPFAM" id="SSF52980">
    <property type="entry name" value="Restriction endonuclease-like"/>
    <property type="match status" value="1"/>
</dbReference>
<dbReference type="Pfam" id="PF03457">
    <property type="entry name" value="HA"/>
    <property type="match status" value="4"/>
</dbReference>
<dbReference type="SUPFAM" id="SSF52540">
    <property type="entry name" value="P-loop containing nucleoside triphosphate hydrolases"/>
    <property type="match status" value="1"/>
</dbReference>
<dbReference type="GO" id="GO:0005524">
    <property type="term" value="F:ATP binding"/>
    <property type="evidence" value="ECO:0007669"/>
    <property type="project" value="InterPro"/>
</dbReference>
<dbReference type="InterPro" id="IPR001650">
    <property type="entry name" value="Helicase_C-like"/>
</dbReference>
<name>A0A6C0C8C7_9ZZZZ</name>
<dbReference type="Gene3D" id="6.10.140.530">
    <property type="match status" value="4"/>
</dbReference>
<dbReference type="GO" id="GO:0016787">
    <property type="term" value="F:hydrolase activity"/>
    <property type="evidence" value="ECO:0007669"/>
    <property type="project" value="InterPro"/>
</dbReference>
<dbReference type="Gene3D" id="3.40.50.300">
    <property type="entry name" value="P-loop containing nucleotide triphosphate hydrolases"/>
    <property type="match status" value="2"/>
</dbReference>
<dbReference type="AlphaFoldDB" id="A0A6C0C8C7"/>
<dbReference type="SMART" id="SM00490">
    <property type="entry name" value="HELICc"/>
    <property type="match status" value="1"/>
</dbReference>
<organism evidence="3">
    <name type="scientific">viral metagenome</name>
    <dbReference type="NCBI Taxonomy" id="1070528"/>
    <lineage>
        <taxon>unclassified sequences</taxon>
        <taxon>metagenomes</taxon>
        <taxon>organismal metagenomes</taxon>
    </lineage>
</organism>
<feature type="domain" description="Helicase C-terminal" evidence="2">
    <location>
        <begin position="433"/>
        <end position="578"/>
    </location>
</feature>
<dbReference type="InterPro" id="IPR014001">
    <property type="entry name" value="Helicase_ATP-bd"/>
</dbReference>
<dbReference type="PANTHER" id="PTHR33418:SF1">
    <property type="entry name" value="HELICASE-ASSOCIATED DOMAIN-CONTAINING PROTEIN"/>
    <property type="match status" value="1"/>
</dbReference>
<dbReference type="Pfam" id="PF13156">
    <property type="entry name" value="Mrr_cat_2"/>
    <property type="match status" value="1"/>
</dbReference>
<evidence type="ECO:0000259" key="1">
    <source>
        <dbReference type="PROSITE" id="PS51192"/>
    </source>
</evidence>